<name>A0A8B9WPQ7_BOSMU</name>
<evidence type="ECO:0000313" key="1">
    <source>
        <dbReference type="Ensembl" id="ENSBGRP00000010385.1"/>
    </source>
</evidence>
<reference evidence="1" key="1">
    <citation type="submission" date="2019-05" db="EMBL/GenBank/DDBJ databases">
        <authorList>
            <person name="Zhang S."/>
            <person name="Liu J."/>
        </authorList>
    </citation>
    <scope>NUCLEOTIDE SEQUENCE [LARGE SCALE GENOMIC DNA]</scope>
</reference>
<sequence length="167" mass="18275">MVRGHWSDFCRNFPWAVVSTSVTEDCKNTSHCASGQLCNALSQGEIPSSPQLLFGDHSGDTVSASPGQVSHLQITTSEHLSYETSLEAALSTLITAVLTTLLAVYPFRLLMWLLPAYPLYCLGKRAGTSAADRWDSHRMIPRWPKQLCFPGVGKVMTKSITAREACS</sequence>
<protein>
    <submittedName>
        <fullName evidence="1">Uncharacterized protein</fullName>
    </submittedName>
</protein>
<dbReference type="Ensembl" id="ENSBGRT00000011953.1">
    <property type="protein sequence ID" value="ENSBGRP00000010385.1"/>
    <property type="gene ID" value="ENSBGRG00000006472.1"/>
</dbReference>
<proteinExistence type="predicted"/>
<reference evidence="1" key="3">
    <citation type="submission" date="2025-09" db="UniProtKB">
        <authorList>
            <consortium name="Ensembl"/>
        </authorList>
    </citation>
    <scope>IDENTIFICATION</scope>
</reference>
<dbReference type="AlphaFoldDB" id="A0A8B9WPQ7"/>
<reference evidence="1" key="2">
    <citation type="submission" date="2025-08" db="UniProtKB">
        <authorList>
            <consortium name="Ensembl"/>
        </authorList>
    </citation>
    <scope>IDENTIFICATION</scope>
</reference>
<evidence type="ECO:0000313" key="2">
    <source>
        <dbReference type="Proteomes" id="UP000694520"/>
    </source>
</evidence>
<accession>A0A8B9WPQ7</accession>
<dbReference type="Proteomes" id="UP000694520">
    <property type="component" value="Chromosome 17"/>
</dbReference>
<organism evidence="1 2">
    <name type="scientific">Bos mutus grunniens</name>
    <name type="common">Wild yak</name>
    <name type="synonym">Bos grunniens</name>
    <dbReference type="NCBI Taxonomy" id="30521"/>
    <lineage>
        <taxon>Eukaryota</taxon>
        <taxon>Metazoa</taxon>
        <taxon>Chordata</taxon>
        <taxon>Craniata</taxon>
        <taxon>Vertebrata</taxon>
        <taxon>Euteleostomi</taxon>
        <taxon>Mammalia</taxon>
        <taxon>Eutheria</taxon>
        <taxon>Laurasiatheria</taxon>
        <taxon>Artiodactyla</taxon>
        <taxon>Ruminantia</taxon>
        <taxon>Pecora</taxon>
        <taxon>Bovidae</taxon>
        <taxon>Bovinae</taxon>
        <taxon>Bos</taxon>
    </lineage>
</organism>
<keyword evidence="2" id="KW-1185">Reference proteome</keyword>